<dbReference type="SUPFAM" id="SSF50353">
    <property type="entry name" value="Cytokine"/>
    <property type="match status" value="1"/>
</dbReference>
<accession>A0A6S7GCR2</accession>
<dbReference type="PANTHER" id="PTHR11486">
    <property type="entry name" value="FIBROBLAST GROWTH FACTOR"/>
    <property type="match status" value="1"/>
</dbReference>
<dbReference type="EMBL" id="CACRXK020000570">
    <property type="protein sequence ID" value="CAB3983061.1"/>
    <property type="molecule type" value="Genomic_DNA"/>
</dbReference>
<reference evidence="2" key="1">
    <citation type="submission" date="2020-04" db="EMBL/GenBank/DDBJ databases">
        <authorList>
            <person name="Alioto T."/>
            <person name="Alioto T."/>
            <person name="Gomez Garrido J."/>
        </authorList>
    </citation>
    <scope>NUCLEOTIDE SEQUENCE</scope>
    <source>
        <strain evidence="2">A484AB</strain>
    </source>
</reference>
<dbReference type="InterPro" id="IPR008996">
    <property type="entry name" value="IL1/FGF"/>
</dbReference>
<evidence type="ECO:0000313" key="2">
    <source>
        <dbReference type="EMBL" id="CAB3983061.1"/>
    </source>
</evidence>
<gene>
    <name evidence="2" type="ORF">PACLA_8A021450</name>
</gene>
<proteinExistence type="inferred from homology"/>
<dbReference type="InterPro" id="IPR002209">
    <property type="entry name" value="Fibroblast_GF_fam"/>
</dbReference>
<keyword evidence="3" id="KW-1185">Reference proteome</keyword>
<name>A0A6S7GCR2_PARCT</name>
<dbReference type="Gene3D" id="2.80.10.50">
    <property type="match status" value="1"/>
</dbReference>
<sequence>MGVHYVVEILIVLITYSTVAVKPTAIPNWDDPTRQPMVKYAQLFNYGASAYVRITNKTIDATTHNKTDPDTYLQIDMFGPTLRAIRSYQTGEYICHNPTTGYPEMKVIVTVSKHPACMFYKTPNKKPYTSYRSRLNKKWYLAFHFKGNKAGRPKKGQRTSDFKNKGCMFLLDALKLSRKRRKG</sequence>
<comment type="caution">
    <text evidence="2">The sequence shown here is derived from an EMBL/GenBank/DDBJ whole genome shotgun (WGS) entry which is preliminary data.</text>
</comment>
<organism evidence="2 3">
    <name type="scientific">Paramuricea clavata</name>
    <name type="common">Red gorgonian</name>
    <name type="synonym">Violescent sea-whip</name>
    <dbReference type="NCBI Taxonomy" id="317549"/>
    <lineage>
        <taxon>Eukaryota</taxon>
        <taxon>Metazoa</taxon>
        <taxon>Cnidaria</taxon>
        <taxon>Anthozoa</taxon>
        <taxon>Octocorallia</taxon>
        <taxon>Malacalcyonacea</taxon>
        <taxon>Plexauridae</taxon>
        <taxon>Paramuricea</taxon>
    </lineage>
</organism>
<dbReference type="Pfam" id="PF00167">
    <property type="entry name" value="FGF"/>
    <property type="match status" value="1"/>
</dbReference>
<dbReference type="AlphaFoldDB" id="A0A6S7GCR2"/>
<dbReference type="GO" id="GO:0008083">
    <property type="term" value="F:growth factor activity"/>
    <property type="evidence" value="ECO:0007669"/>
    <property type="project" value="InterPro"/>
</dbReference>
<protein>
    <submittedName>
        <fullName evidence="2">Fibroblast growth factor 18-like</fullName>
    </submittedName>
</protein>
<comment type="similarity">
    <text evidence="1">Belongs to the heparin-binding growth factors family.</text>
</comment>
<dbReference type="OrthoDB" id="5987799at2759"/>
<dbReference type="Proteomes" id="UP001152795">
    <property type="component" value="Unassembled WGS sequence"/>
</dbReference>
<evidence type="ECO:0000313" key="3">
    <source>
        <dbReference type="Proteomes" id="UP001152795"/>
    </source>
</evidence>
<dbReference type="CDD" id="cd23307">
    <property type="entry name" value="beta-trefoil_FGF8-like"/>
    <property type="match status" value="1"/>
</dbReference>
<evidence type="ECO:0000256" key="1">
    <source>
        <dbReference type="ARBA" id="ARBA00007936"/>
    </source>
</evidence>